<dbReference type="OMA" id="WPTESAC"/>
<dbReference type="Gene3D" id="2.60.120.330">
    <property type="entry name" value="B-lactam Antibiotic, Isopenicillin N Synthase, Chain"/>
    <property type="match status" value="2"/>
</dbReference>
<dbReference type="KEGG" id="spu:115925179"/>
<evidence type="ECO:0000313" key="2">
    <source>
        <dbReference type="Proteomes" id="UP000007110"/>
    </source>
</evidence>
<reference evidence="1" key="2">
    <citation type="submission" date="2021-01" db="UniProtKB">
        <authorList>
            <consortium name="EnsemblMetazoa"/>
        </authorList>
    </citation>
    <scope>IDENTIFICATION</scope>
</reference>
<dbReference type="RefSeq" id="XP_030844471.1">
    <property type="nucleotide sequence ID" value="XM_030988611.1"/>
</dbReference>
<dbReference type="EnsemblMetazoa" id="XM_030988611">
    <property type="protein sequence ID" value="XP_030844471"/>
    <property type="gene ID" value="LOC115925179"/>
</dbReference>
<dbReference type="EnsemblMetazoa" id="XM_030988612">
    <property type="protein sequence ID" value="XP_030844472"/>
    <property type="gene ID" value="LOC115925179"/>
</dbReference>
<organism evidence="1 2">
    <name type="scientific">Strongylocentrotus purpuratus</name>
    <name type="common">Purple sea urchin</name>
    <dbReference type="NCBI Taxonomy" id="7668"/>
    <lineage>
        <taxon>Eukaryota</taxon>
        <taxon>Metazoa</taxon>
        <taxon>Echinodermata</taxon>
        <taxon>Eleutherozoa</taxon>
        <taxon>Echinozoa</taxon>
        <taxon>Echinoidea</taxon>
        <taxon>Euechinoidea</taxon>
        <taxon>Echinacea</taxon>
        <taxon>Camarodonta</taxon>
        <taxon>Echinidea</taxon>
        <taxon>Strongylocentrotidae</taxon>
        <taxon>Strongylocentrotus</taxon>
    </lineage>
</organism>
<sequence length="166" mass="19299">MYPEKSLPEFQKSMSDLFNAAIPLNNRVLEIMARGLNLEDQFYFVERHSWVGTKRSQTALRSFYYPSLADVKIKENQVRCGEHWDYGGITILFQDKQSGLEKHRVMIPADHIDLDRQSIAFFGNPDNDAVLECIDQSNKYPPTTIIDLLNMKYEQTTTKKPNSRTY</sequence>
<dbReference type="AlphaFoldDB" id="A0A7M7P2G4"/>
<dbReference type="PANTHER" id="PTHR47990">
    <property type="entry name" value="2-OXOGLUTARATE (2OG) AND FE(II)-DEPENDENT OXYGENASE SUPERFAMILY PROTEIN-RELATED"/>
    <property type="match status" value="1"/>
</dbReference>
<dbReference type="SUPFAM" id="SSF51197">
    <property type="entry name" value="Clavaminate synthase-like"/>
    <property type="match status" value="1"/>
</dbReference>
<dbReference type="InterPro" id="IPR027443">
    <property type="entry name" value="IPNS-like_sf"/>
</dbReference>
<dbReference type="InParanoid" id="A0A7M7P2G4"/>
<dbReference type="GeneID" id="115925179"/>
<protein>
    <submittedName>
        <fullName evidence="1">Uncharacterized protein</fullName>
    </submittedName>
</protein>
<reference evidence="2" key="1">
    <citation type="submission" date="2015-02" db="EMBL/GenBank/DDBJ databases">
        <title>Genome sequencing for Strongylocentrotus purpuratus.</title>
        <authorList>
            <person name="Murali S."/>
            <person name="Liu Y."/>
            <person name="Vee V."/>
            <person name="English A."/>
            <person name="Wang M."/>
            <person name="Skinner E."/>
            <person name="Han Y."/>
            <person name="Muzny D.M."/>
            <person name="Worley K.C."/>
            <person name="Gibbs R.A."/>
        </authorList>
    </citation>
    <scope>NUCLEOTIDE SEQUENCE</scope>
</reference>
<keyword evidence="2" id="KW-1185">Reference proteome</keyword>
<evidence type="ECO:0000313" key="1">
    <source>
        <dbReference type="EnsemblMetazoa" id="XP_030844471"/>
    </source>
</evidence>
<name>A0A7M7P2G4_STRPU</name>
<accession>A0A7M7P2G4</accession>
<dbReference type="OrthoDB" id="288590at2759"/>
<proteinExistence type="predicted"/>
<dbReference type="Proteomes" id="UP000007110">
    <property type="component" value="Unassembled WGS sequence"/>
</dbReference>
<dbReference type="RefSeq" id="XP_030844472.1">
    <property type="nucleotide sequence ID" value="XM_030988612.1"/>
</dbReference>
<dbReference type="InterPro" id="IPR050231">
    <property type="entry name" value="Iron_ascorbate_oxido_reductase"/>
</dbReference>